<evidence type="ECO:0000313" key="2">
    <source>
        <dbReference type="Proteomes" id="UP001597061"/>
    </source>
</evidence>
<dbReference type="RefSeq" id="WP_379925967.1">
    <property type="nucleotide sequence ID" value="NZ_JBHTJI010000001.1"/>
</dbReference>
<evidence type="ECO:0008006" key="3">
    <source>
        <dbReference type="Google" id="ProtNLM"/>
    </source>
</evidence>
<organism evidence="1 2">
    <name type="scientific">Mariniflexile jejuense</name>
    <dbReference type="NCBI Taxonomy" id="1173582"/>
    <lineage>
        <taxon>Bacteria</taxon>
        <taxon>Pseudomonadati</taxon>
        <taxon>Bacteroidota</taxon>
        <taxon>Flavobacteriia</taxon>
        <taxon>Flavobacteriales</taxon>
        <taxon>Flavobacteriaceae</taxon>
        <taxon>Mariniflexile</taxon>
    </lineage>
</organism>
<name>A0ABW3JLC1_9FLAO</name>
<proteinExistence type="predicted"/>
<keyword evidence="2" id="KW-1185">Reference proteome</keyword>
<accession>A0ABW3JLC1</accession>
<dbReference type="Proteomes" id="UP001597061">
    <property type="component" value="Unassembled WGS sequence"/>
</dbReference>
<dbReference type="EMBL" id="JBHTJI010000001">
    <property type="protein sequence ID" value="MFD0990366.1"/>
    <property type="molecule type" value="Genomic_DNA"/>
</dbReference>
<reference evidence="2" key="1">
    <citation type="journal article" date="2019" name="Int. J. Syst. Evol. Microbiol.">
        <title>The Global Catalogue of Microorganisms (GCM) 10K type strain sequencing project: providing services to taxonomists for standard genome sequencing and annotation.</title>
        <authorList>
            <consortium name="The Broad Institute Genomics Platform"/>
            <consortium name="The Broad Institute Genome Sequencing Center for Infectious Disease"/>
            <person name="Wu L."/>
            <person name="Ma J."/>
        </authorList>
    </citation>
    <scope>NUCLEOTIDE SEQUENCE [LARGE SCALE GENOMIC DNA]</scope>
    <source>
        <strain evidence="2">CCUG 62414</strain>
    </source>
</reference>
<gene>
    <name evidence="1" type="ORF">ACFQ1R_09680</name>
</gene>
<evidence type="ECO:0000313" key="1">
    <source>
        <dbReference type="EMBL" id="MFD0990366.1"/>
    </source>
</evidence>
<protein>
    <recommendedName>
        <fullName evidence="3">Ig-like domain-containing protein</fullName>
    </recommendedName>
</protein>
<comment type="caution">
    <text evidence="1">The sequence shown here is derived from an EMBL/GenBank/DDBJ whole genome shotgun (WGS) entry which is preliminary data.</text>
</comment>
<sequence>MSPSTLSLACDNLSPKTFTVAAANIPSGATVTYNWSYVGWALVSQTANSITLTPNSAGNLPSSVLVTPYINGVAQSLKTCTVSRSSIAKTITAISGASTICNGSSIFNFGSENVLPGQIVTWSLSNNNVGTLSGITNTGVTFNLIGSGDVTLTANISNGCGQSYSV</sequence>